<feature type="compositionally biased region" description="Acidic residues" evidence="1">
    <location>
        <begin position="384"/>
        <end position="400"/>
    </location>
</feature>
<dbReference type="InterPro" id="IPR013187">
    <property type="entry name" value="F-box-assoc_dom_typ3"/>
</dbReference>
<dbReference type="PROSITE" id="PS50181">
    <property type="entry name" value="FBOX"/>
    <property type="match status" value="1"/>
</dbReference>
<protein>
    <recommendedName>
        <fullName evidence="2">F-box domain-containing protein</fullName>
    </recommendedName>
</protein>
<keyword evidence="4" id="KW-1185">Reference proteome</keyword>
<organism evidence="3 4">
    <name type="scientific">Papaver atlanticum</name>
    <dbReference type="NCBI Taxonomy" id="357466"/>
    <lineage>
        <taxon>Eukaryota</taxon>
        <taxon>Viridiplantae</taxon>
        <taxon>Streptophyta</taxon>
        <taxon>Embryophyta</taxon>
        <taxon>Tracheophyta</taxon>
        <taxon>Spermatophyta</taxon>
        <taxon>Magnoliopsida</taxon>
        <taxon>Ranunculales</taxon>
        <taxon>Papaveraceae</taxon>
        <taxon>Papaveroideae</taxon>
        <taxon>Papaver</taxon>
    </lineage>
</organism>
<reference evidence="3" key="1">
    <citation type="submission" date="2022-04" db="EMBL/GenBank/DDBJ databases">
        <title>A functionally conserved STORR gene fusion in Papaver species that diverged 16.8 million years ago.</title>
        <authorList>
            <person name="Catania T."/>
        </authorList>
    </citation>
    <scope>NUCLEOTIDE SEQUENCE</scope>
    <source>
        <strain evidence="3">S-188037</strain>
    </source>
</reference>
<dbReference type="InterPro" id="IPR001810">
    <property type="entry name" value="F-box_dom"/>
</dbReference>
<comment type="caution">
    <text evidence="3">The sequence shown here is derived from an EMBL/GenBank/DDBJ whole genome shotgun (WGS) entry which is preliminary data.</text>
</comment>
<name>A0AAD4SXC5_9MAGN</name>
<sequence length="400" mass="46136">MNLPWDILLDILIRLPLKSIVRFRCVNHSWYNQLKCPNFLEERNQYAVEMGKFNLMFHNYDDMYTFNYDTTLSTCEETSHIVCRSRVACPVVFNNVGIEVLGCCNGLVLLRHGTRSYLSSMCYLLILWNPTTNECKRLRNPPSIGMRVNNCKSYEDYGFGYDEQIEDFKVVHLTEALWEDDLYDVHLYTLKSKSWTSLYSIKIDCLNYPRMSYMGRWPVNGCFHWIAQLEQHGLFILRFEFETDEIDSVALPDFDEDAQVSLCVSGGSLCCFRNDTKVIGVWELKDNEEEEFWTKLFTIELGKHFGFVSSFMPLQLLKNGMIVLGLLLSDGCLHIVLYDPKHVTFETFAVHDRSAKGSSVCVESLFSLGTGTYLGKDDFNYSSEENDDDDSTDGGDGEEE</sequence>
<dbReference type="Gene3D" id="1.20.1280.50">
    <property type="match status" value="1"/>
</dbReference>
<dbReference type="InterPro" id="IPR050796">
    <property type="entry name" value="SCF_F-box_component"/>
</dbReference>
<evidence type="ECO:0000313" key="4">
    <source>
        <dbReference type="Proteomes" id="UP001202328"/>
    </source>
</evidence>
<proteinExistence type="predicted"/>
<dbReference type="SUPFAM" id="SSF81383">
    <property type="entry name" value="F-box domain"/>
    <property type="match status" value="1"/>
</dbReference>
<dbReference type="InterPro" id="IPR036047">
    <property type="entry name" value="F-box-like_dom_sf"/>
</dbReference>
<accession>A0AAD4SXC5</accession>
<dbReference type="PANTHER" id="PTHR31672">
    <property type="entry name" value="BNACNNG10540D PROTEIN"/>
    <property type="match status" value="1"/>
</dbReference>
<dbReference type="Proteomes" id="UP001202328">
    <property type="component" value="Unassembled WGS sequence"/>
</dbReference>
<dbReference type="Pfam" id="PF08268">
    <property type="entry name" value="FBA_3"/>
    <property type="match status" value="1"/>
</dbReference>
<evidence type="ECO:0000313" key="3">
    <source>
        <dbReference type="EMBL" id="KAI3925579.1"/>
    </source>
</evidence>
<evidence type="ECO:0000256" key="1">
    <source>
        <dbReference type="SAM" id="MobiDB-lite"/>
    </source>
</evidence>
<dbReference type="InterPro" id="IPR011043">
    <property type="entry name" value="Gal_Oxase/kelch_b-propeller"/>
</dbReference>
<gene>
    <name evidence="3" type="ORF">MKW98_001433</name>
</gene>
<dbReference type="EMBL" id="JAJJMB010008074">
    <property type="protein sequence ID" value="KAI3925579.1"/>
    <property type="molecule type" value="Genomic_DNA"/>
</dbReference>
<feature type="region of interest" description="Disordered" evidence="1">
    <location>
        <begin position="376"/>
        <end position="400"/>
    </location>
</feature>
<dbReference type="NCBIfam" id="TIGR01640">
    <property type="entry name" value="F_box_assoc_1"/>
    <property type="match status" value="1"/>
</dbReference>
<dbReference type="PANTHER" id="PTHR31672:SF13">
    <property type="entry name" value="F-BOX PROTEIN CPR30-LIKE"/>
    <property type="match status" value="1"/>
</dbReference>
<feature type="domain" description="F-box" evidence="2">
    <location>
        <begin position="1"/>
        <end position="43"/>
    </location>
</feature>
<dbReference type="Pfam" id="PF00646">
    <property type="entry name" value="F-box"/>
    <property type="match status" value="1"/>
</dbReference>
<evidence type="ECO:0000259" key="2">
    <source>
        <dbReference type="PROSITE" id="PS50181"/>
    </source>
</evidence>
<dbReference type="AlphaFoldDB" id="A0AAD4SXC5"/>
<dbReference type="InterPro" id="IPR017451">
    <property type="entry name" value="F-box-assoc_interact_dom"/>
</dbReference>
<dbReference type="SUPFAM" id="SSF50965">
    <property type="entry name" value="Galactose oxidase, central domain"/>
    <property type="match status" value="1"/>
</dbReference>